<dbReference type="SUPFAM" id="SSF52540">
    <property type="entry name" value="P-loop containing nucleoside triphosphate hydrolases"/>
    <property type="match status" value="1"/>
</dbReference>
<dbReference type="EMBL" id="QWEH01000013">
    <property type="protein sequence ID" value="RHW30425.1"/>
    <property type="molecule type" value="Genomic_DNA"/>
</dbReference>
<feature type="coiled-coil region" evidence="1">
    <location>
        <begin position="176"/>
        <end position="203"/>
    </location>
</feature>
<organism evidence="2 3">
    <name type="scientific">Oceanobacillus profundus</name>
    <dbReference type="NCBI Taxonomy" id="372463"/>
    <lineage>
        <taxon>Bacteria</taxon>
        <taxon>Bacillati</taxon>
        <taxon>Bacillota</taxon>
        <taxon>Bacilli</taxon>
        <taxon>Bacillales</taxon>
        <taxon>Bacillaceae</taxon>
        <taxon>Oceanobacillus</taxon>
    </lineage>
</organism>
<feature type="coiled-coil region" evidence="1">
    <location>
        <begin position="303"/>
        <end position="382"/>
    </location>
</feature>
<evidence type="ECO:0000256" key="1">
    <source>
        <dbReference type="SAM" id="Coils"/>
    </source>
</evidence>
<name>A0A417YCT3_9BACI</name>
<evidence type="ECO:0000313" key="2">
    <source>
        <dbReference type="EMBL" id="RHW30425.1"/>
    </source>
</evidence>
<dbReference type="Gene3D" id="3.40.50.300">
    <property type="entry name" value="P-loop containing nucleotide triphosphate hydrolases"/>
    <property type="match status" value="1"/>
</dbReference>
<proteinExistence type="predicted"/>
<gene>
    <name evidence="2" type="ORF">D1B32_16420</name>
</gene>
<reference evidence="2 3" key="1">
    <citation type="journal article" date="2007" name="Int. J. Syst. Evol. Microbiol.">
        <title>Oceanobacillus profundus sp. nov., isolated from a deep-sea sediment core.</title>
        <authorList>
            <person name="Kim Y.G."/>
            <person name="Choi D.H."/>
            <person name="Hyun S."/>
            <person name="Cho B.C."/>
        </authorList>
    </citation>
    <scope>NUCLEOTIDE SEQUENCE [LARGE SCALE GENOMIC DNA]</scope>
    <source>
        <strain evidence="2 3">DSM 18246</strain>
    </source>
</reference>
<dbReference type="AlphaFoldDB" id="A0A417YCT3"/>
<dbReference type="InterPro" id="IPR027417">
    <property type="entry name" value="P-loop_NTPase"/>
</dbReference>
<dbReference type="OrthoDB" id="6397230at2"/>
<dbReference type="RefSeq" id="WP_118889934.1">
    <property type="nucleotide sequence ID" value="NZ_PHUT01000013.1"/>
</dbReference>
<comment type="caution">
    <text evidence="2">The sequence shown here is derived from an EMBL/GenBank/DDBJ whole genome shotgun (WGS) entry which is preliminary data.</text>
</comment>
<sequence>MIIKKIAVGNSHEAYIEKRLTKELNVISSDDNNKGKTIIIQSLMYCLGSEPVFPSSFKFEEYYYIIEFEFNSTTYIISRKKDTFVLYVEKSILIFDNVSELKRYWTKNIYPLPEIIKNGVQRIVDPDLFNQIFFVGQDKKDSSNISNKGFYTKKDFYNVLYSFASLGGKTLSLAEISLEKAKLKSLKEEKKILLEKNKILNSKDQSMTYISKHSDRVAFEDKIKQIENVRKNLVLSKNDRNRTLNRRIKYENTLKELNSLNRTISTGELQCLDCHSTHIGYSSSIKKSFTFDVSTKEVRNQIIESITEKIDSYTEELDKQTSEINIYQQQLQELLSDEDISLESIILYKEDVTDIDKIEVKLESLEKQISGINSSIKESESNSKETINKQNLLMKDILKVMNDVYKQIDPNGNLIFDDIFTKKSQVFSGSEATQFHLAKTYALAKVLKHPYPIVIDSFRAEDLSTDREQIVIDLFNQLDNQVIFTTTLKKEEIGKYNNVSEINHIDYSSHIPSKILRKEYVDEFTILTKKLMVDILN</sequence>
<dbReference type="Proteomes" id="UP000285456">
    <property type="component" value="Unassembled WGS sequence"/>
</dbReference>
<evidence type="ECO:0000313" key="3">
    <source>
        <dbReference type="Proteomes" id="UP000285456"/>
    </source>
</evidence>
<accession>A0A417YCT3</accession>
<evidence type="ECO:0008006" key="4">
    <source>
        <dbReference type="Google" id="ProtNLM"/>
    </source>
</evidence>
<protein>
    <recommendedName>
        <fullName evidence="4">Rad50/SbcC-type AAA domain-containing protein</fullName>
    </recommendedName>
</protein>
<keyword evidence="1" id="KW-0175">Coiled coil</keyword>
<keyword evidence="3" id="KW-1185">Reference proteome</keyword>